<reference evidence="2" key="2">
    <citation type="submission" date="2015-01" db="EMBL/GenBank/DDBJ databases">
        <title>Evolutionary Origins and Diversification of the Mycorrhizal Mutualists.</title>
        <authorList>
            <consortium name="DOE Joint Genome Institute"/>
            <consortium name="Mycorrhizal Genomics Consortium"/>
            <person name="Kohler A."/>
            <person name="Kuo A."/>
            <person name="Nagy L.G."/>
            <person name="Floudas D."/>
            <person name="Copeland A."/>
            <person name="Barry K.W."/>
            <person name="Cichocki N."/>
            <person name="Veneault-Fourrey C."/>
            <person name="LaButti K."/>
            <person name="Lindquist E.A."/>
            <person name="Lipzen A."/>
            <person name="Lundell T."/>
            <person name="Morin E."/>
            <person name="Murat C."/>
            <person name="Riley R."/>
            <person name="Ohm R."/>
            <person name="Sun H."/>
            <person name="Tunlid A."/>
            <person name="Henrissat B."/>
            <person name="Grigoriev I.V."/>
            <person name="Hibbett D.S."/>
            <person name="Martin F."/>
        </authorList>
    </citation>
    <scope>NUCLEOTIDE SEQUENCE [LARGE SCALE GENOMIC DNA]</scope>
    <source>
        <strain evidence="2">MAFF 305830</strain>
    </source>
</reference>
<dbReference type="STRING" id="933852.A0A0C3ANM2"/>
<dbReference type="EMBL" id="KN824403">
    <property type="protein sequence ID" value="KIM20881.1"/>
    <property type="molecule type" value="Genomic_DNA"/>
</dbReference>
<organism evidence="1 2">
    <name type="scientific">Serendipita vermifera MAFF 305830</name>
    <dbReference type="NCBI Taxonomy" id="933852"/>
    <lineage>
        <taxon>Eukaryota</taxon>
        <taxon>Fungi</taxon>
        <taxon>Dikarya</taxon>
        <taxon>Basidiomycota</taxon>
        <taxon>Agaricomycotina</taxon>
        <taxon>Agaricomycetes</taxon>
        <taxon>Sebacinales</taxon>
        <taxon>Serendipitaceae</taxon>
        <taxon>Serendipita</taxon>
    </lineage>
</organism>
<sequence length="200" mass="22867">MVITIEEQTKKAAAEGAVIWYIKQSVAARIARTTLGTGPSWVFDPEDWEHRERRLLAYVDVDGSLRIPGRFRALIRKGTRIESNFAVHEQGYQISQTLQDLLTDIRSTIYVYDGDEVPRWITDTKGERLPQMRRLCRLKADMSSLRGSLQPCCGLLGPYYEVHYTKSIRFGGTKLQARLQWEENGTLREGPITIIPGNRV</sequence>
<dbReference type="Proteomes" id="UP000054097">
    <property type="component" value="Unassembled WGS sequence"/>
</dbReference>
<proteinExistence type="predicted"/>
<dbReference type="HOGENOM" id="CLU_009958_0_1_1"/>
<accession>A0A0C3ANM2</accession>
<reference evidence="1 2" key="1">
    <citation type="submission" date="2014-04" db="EMBL/GenBank/DDBJ databases">
        <authorList>
            <consortium name="DOE Joint Genome Institute"/>
            <person name="Kuo A."/>
            <person name="Zuccaro A."/>
            <person name="Kohler A."/>
            <person name="Nagy L.G."/>
            <person name="Floudas D."/>
            <person name="Copeland A."/>
            <person name="Barry K.W."/>
            <person name="Cichocki N."/>
            <person name="Veneault-Fourrey C."/>
            <person name="LaButti K."/>
            <person name="Lindquist E.A."/>
            <person name="Lipzen A."/>
            <person name="Lundell T."/>
            <person name="Morin E."/>
            <person name="Murat C."/>
            <person name="Sun H."/>
            <person name="Tunlid A."/>
            <person name="Henrissat B."/>
            <person name="Grigoriev I.V."/>
            <person name="Hibbett D.S."/>
            <person name="Martin F."/>
            <person name="Nordberg H.P."/>
            <person name="Cantor M.N."/>
            <person name="Hua S.X."/>
        </authorList>
    </citation>
    <scope>NUCLEOTIDE SEQUENCE [LARGE SCALE GENOMIC DNA]</scope>
    <source>
        <strain evidence="1 2">MAFF 305830</strain>
    </source>
</reference>
<gene>
    <name evidence="1" type="ORF">M408DRAFT_118947</name>
</gene>
<protein>
    <submittedName>
        <fullName evidence="1">Uncharacterized protein</fullName>
    </submittedName>
</protein>
<name>A0A0C3ANM2_SERVB</name>
<keyword evidence="2" id="KW-1185">Reference proteome</keyword>
<dbReference type="AlphaFoldDB" id="A0A0C3ANM2"/>
<dbReference type="OrthoDB" id="2963168at2759"/>
<evidence type="ECO:0000313" key="2">
    <source>
        <dbReference type="Proteomes" id="UP000054097"/>
    </source>
</evidence>
<evidence type="ECO:0000313" key="1">
    <source>
        <dbReference type="EMBL" id="KIM20881.1"/>
    </source>
</evidence>